<dbReference type="WBParaSite" id="MBELARI_LOCUS5201">
    <property type="protein sequence ID" value="MBELARI_LOCUS5201"/>
    <property type="gene ID" value="MBELARI_LOCUS5201"/>
</dbReference>
<dbReference type="Proteomes" id="UP000887575">
    <property type="component" value="Unassembled WGS sequence"/>
</dbReference>
<name>A0AAF3FEA7_9BILA</name>
<keyword evidence="2" id="KW-1185">Reference proteome</keyword>
<organism evidence="2 3">
    <name type="scientific">Mesorhabditis belari</name>
    <dbReference type="NCBI Taxonomy" id="2138241"/>
    <lineage>
        <taxon>Eukaryota</taxon>
        <taxon>Metazoa</taxon>
        <taxon>Ecdysozoa</taxon>
        <taxon>Nematoda</taxon>
        <taxon>Chromadorea</taxon>
        <taxon>Rhabditida</taxon>
        <taxon>Rhabditina</taxon>
        <taxon>Rhabditomorpha</taxon>
        <taxon>Rhabditoidea</taxon>
        <taxon>Rhabditidae</taxon>
        <taxon>Mesorhabditinae</taxon>
        <taxon>Mesorhabditis</taxon>
    </lineage>
</organism>
<accession>A0AAF3FEA7</accession>
<dbReference type="AlphaFoldDB" id="A0AAF3FEA7"/>
<reference evidence="3" key="1">
    <citation type="submission" date="2024-02" db="UniProtKB">
        <authorList>
            <consortium name="WormBaseParasite"/>
        </authorList>
    </citation>
    <scope>IDENTIFICATION</scope>
</reference>
<feature type="chain" id="PRO_5041924903" description="Saposin B-type domain-containing protein" evidence="1">
    <location>
        <begin position="17"/>
        <end position="101"/>
    </location>
</feature>
<evidence type="ECO:0000313" key="3">
    <source>
        <dbReference type="WBParaSite" id="MBELARI_LOCUS5201"/>
    </source>
</evidence>
<evidence type="ECO:0008006" key="4">
    <source>
        <dbReference type="Google" id="ProtNLM"/>
    </source>
</evidence>
<evidence type="ECO:0000256" key="1">
    <source>
        <dbReference type="SAM" id="SignalP"/>
    </source>
</evidence>
<keyword evidence="1" id="KW-0732">Signal</keyword>
<proteinExistence type="predicted"/>
<evidence type="ECO:0000313" key="2">
    <source>
        <dbReference type="Proteomes" id="UP000887575"/>
    </source>
</evidence>
<sequence>MMKLFIAILLISTTTALQFDEICDRCVKMVQKLRSIPNEHWAQSYVQHICFESYIRCSHGNKFCSLYFLTPNVVYRLQQEIASGARDAQVCDRVLEICKIN</sequence>
<protein>
    <recommendedName>
        <fullName evidence="4">Saposin B-type domain-containing protein</fullName>
    </recommendedName>
</protein>
<feature type="signal peptide" evidence="1">
    <location>
        <begin position="1"/>
        <end position="16"/>
    </location>
</feature>